<evidence type="ECO:0008006" key="3">
    <source>
        <dbReference type="Google" id="ProtNLM"/>
    </source>
</evidence>
<keyword evidence="2" id="KW-1185">Reference proteome</keyword>
<name>A0ABV4FSF9_9BRAD</name>
<sequence>MLQPSGKRAKRRAALKESIRLGPLAASAKCAIPGCGRQTMKAAREGLAPFHCRRHVEHRQRHGSYWRPSFKASELRPFITAATAYVGLRAANDKFIAAAIADMGRVLEDAGPVEIATRLKGMSATKRAKIGLARLRVEGVPPQRIVSIVLAVAALIKADAKAPRAKEFRTVQICKAVHRLASGTHRVWVMEDHQGRKRQIEMHAFPKSTGRVLREMGRMLEEPCDWVIEKHVAGVLAHRQRYGRPRAAS</sequence>
<evidence type="ECO:0000313" key="1">
    <source>
        <dbReference type="EMBL" id="MEY9453814.1"/>
    </source>
</evidence>
<accession>A0ABV4FSF9</accession>
<dbReference type="EMBL" id="JBGBZJ010000003">
    <property type="protein sequence ID" value="MEY9453814.1"/>
    <property type="molecule type" value="Genomic_DNA"/>
</dbReference>
<organism evidence="1 2">
    <name type="scientific">Bradyrhizobium ottawaense</name>
    <dbReference type="NCBI Taxonomy" id="931866"/>
    <lineage>
        <taxon>Bacteria</taxon>
        <taxon>Pseudomonadati</taxon>
        <taxon>Pseudomonadota</taxon>
        <taxon>Alphaproteobacteria</taxon>
        <taxon>Hyphomicrobiales</taxon>
        <taxon>Nitrobacteraceae</taxon>
        <taxon>Bradyrhizobium</taxon>
    </lineage>
</organism>
<proteinExistence type="predicted"/>
<protein>
    <recommendedName>
        <fullName evidence="3">Recombinase zinc beta ribbon domain-containing protein</fullName>
    </recommendedName>
</protein>
<evidence type="ECO:0000313" key="2">
    <source>
        <dbReference type="Proteomes" id="UP001565369"/>
    </source>
</evidence>
<dbReference type="Proteomes" id="UP001565369">
    <property type="component" value="Unassembled WGS sequence"/>
</dbReference>
<comment type="caution">
    <text evidence="1">The sequence shown here is derived from an EMBL/GenBank/DDBJ whole genome shotgun (WGS) entry which is preliminary data.</text>
</comment>
<reference evidence="1 2" key="1">
    <citation type="submission" date="2024-07" db="EMBL/GenBank/DDBJ databases">
        <title>Genomic Encyclopedia of Type Strains, Phase V (KMG-V): Genome sequencing to study the core and pangenomes of soil and plant-associated prokaryotes.</title>
        <authorList>
            <person name="Whitman W."/>
        </authorList>
    </citation>
    <scope>NUCLEOTIDE SEQUENCE [LARGE SCALE GENOMIC DNA]</scope>
    <source>
        <strain evidence="1 2">USDA 152</strain>
    </source>
</reference>
<gene>
    <name evidence="1" type="ORF">ABIG07_002762</name>
</gene>